<dbReference type="AlphaFoldDB" id="A0A6J6ID26"/>
<name>A0A6J6ID26_9ZZZZ</name>
<dbReference type="EMBL" id="CAEZVJ010000004">
    <property type="protein sequence ID" value="CAB4621504.1"/>
    <property type="molecule type" value="Genomic_DNA"/>
</dbReference>
<organism evidence="1">
    <name type="scientific">freshwater metagenome</name>
    <dbReference type="NCBI Taxonomy" id="449393"/>
    <lineage>
        <taxon>unclassified sequences</taxon>
        <taxon>metagenomes</taxon>
        <taxon>ecological metagenomes</taxon>
    </lineage>
</organism>
<protein>
    <submittedName>
        <fullName evidence="1">Unannotated protein</fullName>
    </submittedName>
</protein>
<proteinExistence type="predicted"/>
<gene>
    <name evidence="1" type="ORF">UFOPK1961_00090</name>
</gene>
<evidence type="ECO:0000313" key="1">
    <source>
        <dbReference type="EMBL" id="CAB4621504.1"/>
    </source>
</evidence>
<sequence length="91" mass="10222">MRPQAINAAMLGITMPERKDPNFWIPTRADDEVVIDSLLFYFLCVLLGEHSRRHISGVSCISRRENSLGKFARFGKREARNFGSHVGEGSG</sequence>
<reference evidence="1" key="1">
    <citation type="submission" date="2020-05" db="EMBL/GenBank/DDBJ databases">
        <authorList>
            <person name="Chiriac C."/>
            <person name="Salcher M."/>
            <person name="Ghai R."/>
            <person name="Kavagutti S V."/>
        </authorList>
    </citation>
    <scope>NUCLEOTIDE SEQUENCE</scope>
</reference>
<accession>A0A6J6ID26</accession>